<dbReference type="EMBL" id="BAABAT010000011">
    <property type="protein sequence ID" value="GAA4251283.1"/>
    <property type="molecule type" value="Genomic_DNA"/>
</dbReference>
<sequence>MPLGRRRSVPAGSAPTDRPTGKPGGRLAILLNPTAGDPEKLLPLQPEHDNFAPGPIDELEPRPTFNGPDLNPRHRHGLNPHHVPNGNRRIGPVRRGRLPVQQREDPSDEPGKEHPPNGP</sequence>
<evidence type="ECO:0000313" key="3">
    <source>
        <dbReference type="Proteomes" id="UP001500620"/>
    </source>
</evidence>
<evidence type="ECO:0000256" key="1">
    <source>
        <dbReference type="SAM" id="MobiDB-lite"/>
    </source>
</evidence>
<feature type="region of interest" description="Disordered" evidence="1">
    <location>
        <begin position="1"/>
        <end position="119"/>
    </location>
</feature>
<evidence type="ECO:0000313" key="2">
    <source>
        <dbReference type="EMBL" id="GAA4251283.1"/>
    </source>
</evidence>
<name>A0ABP8DAH8_9ACTN</name>
<keyword evidence="3" id="KW-1185">Reference proteome</keyword>
<dbReference type="Proteomes" id="UP001500620">
    <property type="component" value="Unassembled WGS sequence"/>
</dbReference>
<accession>A0ABP8DAH8</accession>
<protein>
    <submittedName>
        <fullName evidence="2">Uncharacterized protein</fullName>
    </submittedName>
</protein>
<gene>
    <name evidence="2" type="ORF">GCM10022255_043290</name>
</gene>
<comment type="caution">
    <text evidence="2">The sequence shown here is derived from an EMBL/GenBank/DDBJ whole genome shotgun (WGS) entry which is preliminary data.</text>
</comment>
<reference evidence="3" key="1">
    <citation type="journal article" date="2019" name="Int. J. Syst. Evol. Microbiol.">
        <title>The Global Catalogue of Microorganisms (GCM) 10K type strain sequencing project: providing services to taxonomists for standard genome sequencing and annotation.</title>
        <authorList>
            <consortium name="The Broad Institute Genomics Platform"/>
            <consortium name="The Broad Institute Genome Sequencing Center for Infectious Disease"/>
            <person name="Wu L."/>
            <person name="Ma J."/>
        </authorList>
    </citation>
    <scope>NUCLEOTIDE SEQUENCE [LARGE SCALE GENOMIC DNA]</scope>
    <source>
        <strain evidence="3">JCM 17441</strain>
    </source>
</reference>
<proteinExistence type="predicted"/>
<organism evidence="2 3">
    <name type="scientific">Dactylosporangium darangshiense</name>
    <dbReference type="NCBI Taxonomy" id="579108"/>
    <lineage>
        <taxon>Bacteria</taxon>
        <taxon>Bacillati</taxon>
        <taxon>Actinomycetota</taxon>
        <taxon>Actinomycetes</taxon>
        <taxon>Micromonosporales</taxon>
        <taxon>Micromonosporaceae</taxon>
        <taxon>Dactylosporangium</taxon>
    </lineage>
</organism>
<feature type="compositionally biased region" description="Basic and acidic residues" evidence="1">
    <location>
        <begin position="102"/>
        <end position="119"/>
    </location>
</feature>